<evidence type="ECO:0000313" key="2">
    <source>
        <dbReference type="Proteomes" id="UP000499080"/>
    </source>
</evidence>
<dbReference type="Proteomes" id="UP000499080">
    <property type="component" value="Unassembled WGS sequence"/>
</dbReference>
<keyword evidence="2" id="KW-1185">Reference proteome</keyword>
<comment type="caution">
    <text evidence="1">The sequence shown here is derived from an EMBL/GenBank/DDBJ whole genome shotgun (WGS) entry which is preliminary data.</text>
</comment>
<name>A0A4Y2I3W1_ARAVE</name>
<proteinExistence type="predicted"/>
<organism evidence="1 2">
    <name type="scientific">Araneus ventricosus</name>
    <name type="common">Orbweaver spider</name>
    <name type="synonym">Epeira ventricosa</name>
    <dbReference type="NCBI Taxonomy" id="182803"/>
    <lineage>
        <taxon>Eukaryota</taxon>
        <taxon>Metazoa</taxon>
        <taxon>Ecdysozoa</taxon>
        <taxon>Arthropoda</taxon>
        <taxon>Chelicerata</taxon>
        <taxon>Arachnida</taxon>
        <taxon>Araneae</taxon>
        <taxon>Araneomorphae</taxon>
        <taxon>Entelegynae</taxon>
        <taxon>Araneoidea</taxon>
        <taxon>Araneidae</taxon>
        <taxon>Araneus</taxon>
    </lineage>
</organism>
<dbReference type="AlphaFoldDB" id="A0A4Y2I3W1"/>
<gene>
    <name evidence="1" type="ORF">AVEN_107787_1</name>
</gene>
<reference evidence="1 2" key="1">
    <citation type="journal article" date="2019" name="Sci. Rep.">
        <title>Orb-weaving spider Araneus ventricosus genome elucidates the spidroin gene catalogue.</title>
        <authorList>
            <person name="Kono N."/>
            <person name="Nakamura H."/>
            <person name="Ohtoshi R."/>
            <person name="Moran D.A.P."/>
            <person name="Shinohara A."/>
            <person name="Yoshida Y."/>
            <person name="Fujiwara M."/>
            <person name="Mori M."/>
            <person name="Tomita M."/>
            <person name="Arakawa K."/>
        </authorList>
    </citation>
    <scope>NUCLEOTIDE SEQUENCE [LARGE SCALE GENOMIC DNA]</scope>
</reference>
<protein>
    <submittedName>
        <fullName evidence="1">Uncharacterized protein</fullName>
    </submittedName>
</protein>
<sequence>MSSFNKRHVRLRPQRQRWLCGKASSSKPEGSRFETGFHAVCTNPVQARMVKRAPVRAAMVYGEDDYVLCHTHLLAEVHNCKGRPKIVFAFSITMGC</sequence>
<evidence type="ECO:0000313" key="1">
    <source>
        <dbReference type="EMBL" id="GBM72275.1"/>
    </source>
</evidence>
<dbReference type="EMBL" id="BGPR01002368">
    <property type="protein sequence ID" value="GBM72275.1"/>
    <property type="molecule type" value="Genomic_DNA"/>
</dbReference>
<accession>A0A4Y2I3W1</accession>